<keyword evidence="2" id="KW-0378">Hydrolase</keyword>
<evidence type="ECO:0000313" key="3">
    <source>
        <dbReference type="Proteomes" id="UP001385809"/>
    </source>
</evidence>
<comment type="caution">
    <text evidence="2">The sequence shown here is derived from an EMBL/GenBank/DDBJ whole genome shotgun (WGS) entry which is preliminary data.</text>
</comment>
<dbReference type="Proteomes" id="UP001385809">
    <property type="component" value="Unassembled WGS sequence"/>
</dbReference>
<gene>
    <name evidence="2" type="ORF">WCD74_28020</name>
</gene>
<proteinExistence type="predicted"/>
<dbReference type="CDD" id="cd06260">
    <property type="entry name" value="DUF820-like"/>
    <property type="match status" value="1"/>
</dbReference>
<dbReference type="InterPro" id="IPR011335">
    <property type="entry name" value="Restrct_endonuc-II-like"/>
</dbReference>
<organism evidence="2 3">
    <name type="scientific">Actinomycetospora aurantiaca</name>
    <dbReference type="NCBI Taxonomy" id="3129233"/>
    <lineage>
        <taxon>Bacteria</taxon>
        <taxon>Bacillati</taxon>
        <taxon>Actinomycetota</taxon>
        <taxon>Actinomycetes</taxon>
        <taxon>Pseudonocardiales</taxon>
        <taxon>Pseudonocardiaceae</taxon>
        <taxon>Actinomycetospora</taxon>
    </lineage>
</organism>
<evidence type="ECO:0000313" key="2">
    <source>
        <dbReference type="EMBL" id="MEJ2871639.1"/>
    </source>
</evidence>
<dbReference type="GO" id="GO:0004519">
    <property type="term" value="F:endonuclease activity"/>
    <property type="evidence" value="ECO:0007669"/>
    <property type="project" value="UniProtKB-KW"/>
</dbReference>
<keyword evidence="2" id="KW-0540">Nuclease</keyword>
<evidence type="ECO:0000259" key="1">
    <source>
        <dbReference type="Pfam" id="PF05685"/>
    </source>
</evidence>
<sequence>MTMQPTWPDHLLSLEEWSALPEDSERRFELAEGVLVVAARPIARHQKLVLRLGTQLETRSGGRYDVLPEYEMVVDDGPAATVRVPDLVLAVADLPDDTPRVFGRDAVAVVEILSPGSRRLDRVMKYSEYAECGVPYYLLVEPGPPVTLTEFRSTGEAYELVTEHRGTATLQLGVTLDLDALG</sequence>
<dbReference type="RefSeq" id="WP_337698209.1">
    <property type="nucleotide sequence ID" value="NZ_JBBEGN010000025.1"/>
</dbReference>
<reference evidence="2 3" key="1">
    <citation type="submission" date="2024-03" db="EMBL/GenBank/DDBJ databases">
        <title>Actinomycetospora sp. OC33-EN08, a novel actinomycete isolated from wild orchid (Aerides multiflora).</title>
        <authorList>
            <person name="Suriyachadkun C."/>
        </authorList>
    </citation>
    <scope>NUCLEOTIDE SEQUENCE [LARGE SCALE GENOMIC DNA]</scope>
    <source>
        <strain evidence="2 3">OC33-EN08</strain>
    </source>
</reference>
<dbReference type="SUPFAM" id="SSF52980">
    <property type="entry name" value="Restriction endonuclease-like"/>
    <property type="match status" value="1"/>
</dbReference>
<dbReference type="PANTHER" id="PTHR34107">
    <property type="entry name" value="SLL0198 PROTEIN-RELATED"/>
    <property type="match status" value="1"/>
</dbReference>
<dbReference type="EMBL" id="JBBEGN010000025">
    <property type="protein sequence ID" value="MEJ2871639.1"/>
    <property type="molecule type" value="Genomic_DNA"/>
</dbReference>
<name>A0ABU8MWE7_9PSEU</name>
<accession>A0ABU8MWE7</accession>
<keyword evidence="2" id="KW-0255">Endonuclease</keyword>
<dbReference type="Pfam" id="PF05685">
    <property type="entry name" value="Uma2"/>
    <property type="match status" value="1"/>
</dbReference>
<dbReference type="Gene3D" id="3.90.1570.10">
    <property type="entry name" value="tt1808, chain A"/>
    <property type="match status" value="1"/>
</dbReference>
<dbReference type="InterPro" id="IPR012296">
    <property type="entry name" value="Nuclease_put_TT1808"/>
</dbReference>
<dbReference type="PANTHER" id="PTHR34107:SF4">
    <property type="entry name" value="SLL1222 PROTEIN"/>
    <property type="match status" value="1"/>
</dbReference>
<keyword evidence="3" id="KW-1185">Reference proteome</keyword>
<dbReference type="InterPro" id="IPR008538">
    <property type="entry name" value="Uma2"/>
</dbReference>
<feature type="domain" description="Putative restriction endonuclease" evidence="1">
    <location>
        <begin position="15"/>
        <end position="174"/>
    </location>
</feature>
<protein>
    <submittedName>
        <fullName evidence="2">Uma2 family endonuclease</fullName>
    </submittedName>
</protein>